<dbReference type="EMBL" id="SIHI01000001">
    <property type="protein sequence ID" value="TWT58071.1"/>
    <property type="molecule type" value="Genomic_DNA"/>
</dbReference>
<sequence length="245" mass="27568">MILEQAVIKYEAGDLDSALNLTKQFLDQNEHDGRGWELLGLIQFRSHEFSRSVSALEQASLYIPLRIKSRAYLALGYGEIGKRELSRDLLVDIINDPAISVALLIEIAAGLDSIGRPDLSVDACRKATERDPDNAQAYYSLSYYVARAGLTTAITESLARRAISLDPLNARYRVGLAGLLMSQNRHQEAYELVKGLEDDQLSEIHCKQCLGRIRDLYQQAGDYDRMIFCREKILELETHEMRGGC</sequence>
<proteinExistence type="predicted"/>
<gene>
    <name evidence="1" type="ORF">KOR42_14410</name>
</gene>
<name>A0A5C5X6U8_9PLAN</name>
<evidence type="ECO:0000313" key="2">
    <source>
        <dbReference type="Proteomes" id="UP000317243"/>
    </source>
</evidence>
<dbReference type="InterPro" id="IPR011990">
    <property type="entry name" value="TPR-like_helical_dom_sf"/>
</dbReference>
<dbReference type="Gene3D" id="1.25.40.10">
    <property type="entry name" value="Tetratricopeptide repeat domain"/>
    <property type="match status" value="1"/>
</dbReference>
<dbReference type="AlphaFoldDB" id="A0A5C5X6U8"/>
<accession>A0A5C5X6U8</accession>
<protein>
    <submittedName>
        <fullName evidence="1">Uncharacterized protein</fullName>
    </submittedName>
</protein>
<comment type="caution">
    <text evidence="1">The sequence shown here is derived from an EMBL/GenBank/DDBJ whole genome shotgun (WGS) entry which is preliminary data.</text>
</comment>
<dbReference type="RefSeq" id="WP_197440931.1">
    <property type="nucleotide sequence ID" value="NZ_SIHI01000001.1"/>
</dbReference>
<keyword evidence="2" id="KW-1185">Reference proteome</keyword>
<dbReference type="SUPFAM" id="SSF48452">
    <property type="entry name" value="TPR-like"/>
    <property type="match status" value="1"/>
</dbReference>
<dbReference type="Pfam" id="PF13432">
    <property type="entry name" value="TPR_16"/>
    <property type="match status" value="2"/>
</dbReference>
<evidence type="ECO:0000313" key="1">
    <source>
        <dbReference type="EMBL" id="TWT58071.1"/>
    </source>
</evidence>
<reference evidence="1 2" key="1">
    <citation type="submission" date="2019-02" db="EMBL/GenBank/DDBJ databases">
        <title>Deep-cultivation of Planctomycetes and their phenomic and genomic characterization uncovers novel biology.</title>
        <authorList>
            <person name="Wiegand S."/>
            <person name="Jogler M."/>
            <person name="Boedeker C."/>
            <person name="Pinto D."/>
            <person name="Vollmers J."/>
            <person name="Rivas-Marin E."/>
            <person name="Kohn T."/>
            <person name="Peeters S.H."/>
            <person name="Heuer A."/>
            <person name="Rast P."/>
            <person name="Oberbeckmann S."/>
            <person name="Bunk B."/>
            <person name="Jeske O."/>
            <person name="Meyerdierks A."/>
            <person name="Storesund J.E."/>
            <person name="Kallscheuer N."/>
            <person name="Luecker S."/>
            <person name="Lage O.M."/>
            <person name="Pohl T."/>
            <person name="Merkel B.J."/>
            <person name="Hornburger P."/>
            <person name="Mueller R.-W."/>
            <person name="Bruemmer F."/>
            <person name="Labrenz M."/>
            <person name="Spormann A.M."/>
            <person name="Op Den Camp H."/>
            <person name="Overmann J."/>
            <person name="Amann R."/>
            <person name="Jetten M.S.M."/>
            <person name="Mascher T."/>
            <person name="Medema M.H."/>
            <person name="Devos D.P."/>
            <person name="Kaster A.-K."/>
            <person name="Ovreas L."/>
            <person name="Rohde M."/>
            <person name="Galperin M.Y."/>
            <person name="Jogler C."/>
        </authorList>
    </citation>
    <scope>NUCLEOTIDE SEQUENCE [LARGE SCALE GENOMIC DNA]</scope>
    <source>
        <strain evidence="1 2">KOR42</strain>
    </source>
</reference>
<organism evidence="1 2">
    <name type="scientific">Thalassoglobus neptunius</name>
    <dbReference type="NCBI Taxonomy" id="1938619"/>
    <lineage>
        <taxon>Bacteria</taxon>
        <taxon>Pseudomonadati</taxon>
        <taxon>Planctomycetota</taxon>
        <taxon>Planctomycetia</taxon>
        <taxon>Planctomycetales</taxon>
        <taxon>Planctomycetaceae</taxon>
        <taxon>Thalassoglobus</taxon>
    </lineage>
</organism>
<dbReference type="Proteomes" id="UP000317243">
    <property type="component" value="Unassembled WGS sequence"/>
</dbReference>